<reference evidence="3 4" key="6">
    <citation type="journal article" date="1999" name="Virology">
        <title>Chlorella virus PBCV-1 encodes a functional homospermidine synthase.</title>
        <authorList>
            <person name="Kaiser A."/>
            <person name="Vollmert M."/>
            <person name="Tholl D."/>
            <person name="Graves M.V."/>
            <person name="Gurnon J.R."/>
            <person name="Xing W."/>
            <person name="Lisec A.D."/>
            <person name="Nickerson K.W."/>
            <person name="Van Etten J.L."/>
        </authorList>
    </citation>
    <scope>NUCLEOTIDE SEQUENCE [LARGE SCALE GENOMIC DNA]</scope>
</reference>
<reference evidence="3 4" key="2">
    <citation type="journal article" date="1995" name="Virology">
        <title>Analysis of 43 kb of the Chlorella virus PBCV-1 330-kb genome: map positions 45 to 88.</title>
        <authorList>
            <person name="Li Y."/>
            <person name="Lu Z."/>
            <person name="Burbank D.E."/>
            <person name="Kutish G.F."/>
            <person name="Rock D.L."/>
            <person name="Van Etten J.L."/>
        </authorList>
    </citation>
    <scope>NUCLEOTIDE SEQUENCE [LARGE SCALE GENOMIC DNA]</scope>
</reference>
<evidence type="ECO:0000313" key="4">
    <source>
        <dbReference type="Proteomes" id="UP000000862"/>
    </source>
</evidence>
<reference evidence="3 4" key="7">
    <citation type="journal article" date="2000" name="Virology">
        <title>Characterization of a beta-1,3-glucanase encoded by chlorella virus PBCV-1.</title>
        <authorList>
            <person name="Sun L."/>
            <person name="Gurnon J.R."/>
            <person name="Adams B.J."/>
            <person name="Graves M.V."/>
            <person name="Van Etten J.L."/>
        </authorList>
    </citation>
    <scope>NUCLEOTIDE SEQUENCE [LARGE SCALE GENOMIC DNA]</scope>
</reference>
<dbReference type="GeneID" id="918401"/>
<reference evidence="3 4" key="3">
    <citation type="journal article" date="1996" name="Virology">
        <title>Analysis of 94 kb of the chlorella virus PBCV-1 330-kb genome: map positions 88 to 182.</title>
        <authorList>
            <person name="Lu Z."/>
            <person name="Li Y."/>
            <person name="Que Q."/>
            <person name="Kutish G.F."/>
            <person name="Rock D.L."/>
            <person name="Van Etten J.L."/>
        </authorList>
    </citation>
    <scope>NUCLEOTIDE SEQUENCE [LARGE SCALE GENOMIC DNA]</scope>
</reference>
<sequence>MMSLTLLSARSIPTIRILAPPAKKVMKIVPATTPSSRPREPSRTTPAESIPPHMFARMFFWLAITFASVSSVLFPPLTMLVSCTSRAALVLNLPGSSAPIGINGLVFQKVVMARVPSSACAREQSLSRKYLKRPVVERGLVELK</sequence>
<dbReference type="RefSeq" id="NP_048870.1">
    <property type="nucleotide sequence ID" value="NC_000852.5"/>
</dbReference>
<name>Q98564_PBCV1</name>
<reference evidence="3 4" key="1">
    <citation type="journal article" date="1995" name="Virology">
        <title>Analysis of 45 kb of DNA located at the left end of the chlorella virus PBCV-1 genome.</title>
        <authorList>
            <person name="Lu Z."/>
            <person name="Li Y."/>
            <person name="Zhang Y."/>
            <person name="Kutish G.F."/>
            <person name="Rock D.L."/>
            <person name="Van Etten J.L."/>
        </authorList>
    </citation>
    <scope>NUCLEOTIDE SEQUENCE [LARGE SCALE GENOMIC DNA]</scope>
</reference>
<organismHost>
    <name type="scientific">Chlorella</name>
    <dbReference type="NCBI Taxonomy" id="3071"/>
</organismHost>
<evidence type="ECO:0000256" key="1">
    <source>
        <dbReference type="SAM" id="MobiDB-lite"/>
    </source>
</evidence>
<dbReference type="KEGG" id="vg:918401"/>
<evidence type="ECO:0000313" key="3">
    <source>
        <dbReference type="EMBL" id="AAC96881.1"/>
    </source>
</evidence>
<dbReference type="Proteomes" id="UP000000862">
    <property type="component" value="Segment"/>
</dbReference>
<accession>Q98564</accession>
<feature type="region of interest" description="Disordered" evidence="1">
    <location>
        <begin position="29"/>
        <end position="49"/>
    </location>
</feature>
<gene>
    <name evidence="3" type="primary">a514L</name>
</gene>
<reference evidence="3 4" key="5">
    <citation type="journal article" date="1997" name="Virology">
        <title>Analysis of 74 kb of DNA located at the right end of the 330-kb chlorella virus PBCV-1 genome.</title>
        <authorList>
            <person name="Li Y."/>
            <person name="Lu Z."/>
            <person name="Sun L."/>
            <person name="Ropp S."/>
            <person name="Kutish G.F."/>
            <person name="Rock D.L."/>
            <person name="Van Etten J.L."/>
        </authorList>
    </citation>
    <scope>NUCLEOTIDE SEQUENCE [LARGE SCALE GENOMIC DNA]</scope>
</reference>
<keyword evidence="2" id="KW-0472">Membrane</keyword>
<reference evidence="3 4" key="8">
    <citation type="journal article" date="2010" name="J. Virol.">
        <title>Microarray analysis of Paramecium bursaria chlorella virus 1 transcription.</title>
        <authorList>
            <person name="Yanai-Balser G.M."/>
            <person name="Duncan G.A."/>
            <person name="Eudy J.D."/>
            <person name="Wang D."/>
            <person name="Li X."/>
            <person name="Agarkova I.V."/>
            <person name="Dunigan D.D."/>
            <person name="Van Etten J.L."/>
        </authorList>
    </citation>
    <scope>NUCLEOTIDE SEQUENCE [LARGE SCALE GENOMIC DNA]</scope>
</reference>
<keyword evidence="2" id="KW-1133">Transmembrane helix</keyword>
<protein>
    <submittedName>
        <fullName evidence="3">Uncharacterized protein</fullName>
    </submittedName>
</protein>
<keyword evidence="4" id="KW-1185">Reference proteome</keyword>
<dbReference type="PIR" id="T18016">
    <property type="entry name" value="T18016"/>
</dbReference>
<feature type="transmembrane region" description="Helical" evidence="2">
    <location>
        <begin position="59"/>
        <end position="81"/>
    </location>
</feature>
<keyword evidence="2" id="KW-0812">Transmembrane</keyword>
<dbReference type="EMBL" id="JF411744">
    <property type="protein sequence ID" value="AAC96881.1"/>
    <property type="molecule type" value="Genomic_DNA"/>
</dbReference>
<evidence type="ECO:0000256" key="2">
    <source>
        <dbReference type="SAM" id="Phobius"/>
    </source>
</evidence>
<reference evidence="3 4" key="4">
    <citation type="journal article" date="1996" name="Virology">
        <title>Analysis of 76 kb of the chlorella virus PBCV-1 330-kb genome: map positions 182 to 258.</title>
        <authorList>
            <person name="Kutish G.F."/>
            <person name="Li Y."/>
            <person name="Lu Z."/>
            <person name="Furuta M."/>
            <person name="Rock D.L."/>
            <person name="Van Etten J.L."/>
        </authorList>
    </citation>
    <scope>NUCLEOTIDE SEQUENCE [LARGE SCALE GENOMIC DNA]</scope>
</reference>
<organism evidence="3 4">
    <name type="scientific">Paramecium bursaria Chlorella virus 1</name>
    <name type="common">PBCV-1</name>
    <dbReference type="NCBI Taxonomy" id="10506"/>
    <lineage>
        <taxon>Viruses</taxon>
        <taxon>Varidnaviria</taxon>
        <taxon>Bamfordvirae</taxon>
        <taxon>Nucleocytoviricota</taxon>
        <taxon>Megaviricetes</taxon>
        <taxon>Algavirales</taxon>
        <taxon>Phycodnaviridae</taxon>
        <taxon>Chlorovirus</taxon>
        <taxon>Chlorovirus vanettense</taxon>
    </lineage>
</organism>
<proteinExistence type="predicted"/>